<proteinExistence type="inferred from homology"/>
<dbReference type="KEGG" id="ncs:NCAS_0B03160"/>
<dbReference type="RefSeq" id="XP_003674774.1">
    <property type="nucleotide sequence ID" value="XM_003674726.1"/>
</dbReference>
<dbReference type="Proteomes" id="UP000001640">
    <property type="component" value="Chromosome 2"/>
</dbReference>
<feature type="region of interest" description="Disordered" evidence="6">
    <location>
        <begin position="645"/>
        <end position="670"/>
    </location>
</feature>
<evidence type="ECO:0000256" key="5">
    <source>
        <dbReference type="ARBA" id="ARBA00023242"/>
    </source>
</evidence>
<evidence type="ECO:0000256" key="6">
    <source>
        <dbReference type="SAM" id="MobiDB-lite"/>
    </source>
</evidence>
<feature type="compositionally biased region" description="Acidic residues" evidence="6">
    <location>
        <begin position="715"/>
        <end position="732"/>
    </location>
</feature>
<feature type="region of interest" description="Disordered" evidence="6">
    <location>
        <begin position="703"/>
        <end position="748"/>
    </location>
</feature>
<keyword evidence="8" id="KW-1185">Reference proteome</keyword>
<reference key="2">
    <citation type="submission" date="2011-08" db="EMBL/GenBank/DDBJ databases">
        <title>Genome sequence of Naumovozyma castellii.</title>
        <authorList>
            <person name="Gordon J.L."/>
            <person name="Armisen D."/>
            <person name="Proux-Wera E."/>
            <person name="OhEigeartaigh S.S."/>
            <person name="Byrne K.P."/>
            <person name="Wolfe K.H."/>
        </authorList>
    </citation>
    <scope>NUCLEOTIDE SEQUENCE</scope>
    <source>
        <strain>Type strain:CBS 4309</strain>
    </source>
</reference>
<feature type="compositionally biased region" description="Polar residues" evidence="6">
    <location>
        <begin position="161"/>
        <end position="178"/>
    </location>
</feature>
<dbReference type="OMA" id="WQEYSSI"/>
<evidence type="ECO:0000256" key="3">
    <source>
        <dbReference type="ARBA" id="ARBA00023015"/>
    </source>
</evidence>
<comment type="similarity">
    <text evidence="2">Belongs to the NGG1 family.</text>
</comment>
<reference evidence="7 8" key="1">
    <citation type="journal article" date="2011" name="Proc. Natl. Acad. Sci. U.S.A.">
        <title>Evolutionary erosion of yeast sex chromosomes by mating-type switching accidents.</title>
        <authorList>
            <person name="Gordon J.L."/>
            <person name="Armisen D."/>
            <person name="Proux-Wera E."/>
            <person name="Oheigeartaigh S.S."/>
            <person name="Byrne K.P."/>
            <person name="Wolfe K.H."/>
        </authorList>
    </citation>
    <scope>NUCLEOTIDE SEQUENCE [LARGE SCALE GENOMIC DNA]</scope>
    <source>
        <strain evidence="8">ATCC 76901 / BCRC 22586 / CBS 4309 / NBRC 1992 / NRRL Y-12630</strain>
    </source>
</reference>
<keyword evidence="3" id="KW-0805">Transcription regulation</keyword>
<dbReference type="PANTHER" id="PTHR13556:SF2">
    <property type="entry name" value="TRANSCRIPTIONAL ADAPTER 3"/>
    <property type="match status" value="1"/>
</dbReference>
<keyword evidence="5" id="KW-0539">Nucleus</keyword>
<feature type="compositionally biased region" description="Basic and acidic residues" evidence="6">
    <location>
        <begin position="252"/>
        <end position="263"/>
    </location>
</feature>
<dbReference type="PANTHER" id="PTHR13556">
    <property type="entry name" value="TRANSCRIPTIONAL ADAPTER 3-RELATED"/>
    <property type="match status" value="1"/>
</dbReference>
<evidence type="ECO:0000256" key="4">
    <source>
        <dbReference type="ARBA" id="ARBA00023163"/>
    </source>
</evidence>
<dbReference type="GeneID" id="96901960"/>
<feature type="region of interest" description="Disordered" evidence="6">
    <location>
        <begin position="476"/>
        <end position="510"/>
    </location>
</feature>
<dbReference type="GO" id="GO:0140671">
    <property type="term" value="C:ADA complex"/>
    <property type="evidence" value="ECO:0007669"/>
    <property type="project" value="EnsemblFungi"/>
</dbReference>
<dbReference type="Pfam" id="PF10198">
    <property type="entry name" value="Ada3"/>
    <property type="match status" value="1"/>
</dbReference>
<protein>
    <submittedName>
        <fullName evidence="7">Uncharacterized protein</fullName>
    </submittedName>
</protein>
<dbReference type="HOGENOM" id="CLU_016102_1_0_1"/>
<name>G0VBS4_NAUCA</name>
<dbReference type="InterPro" id="IPR019340">
    <property type="entry name" value="Histone_AcTrfase_su3"/>
</dbReference>
<dbReference type="OrthoDB" id="1232at2759"/>
<feature type="compositionally biased region" description="Polar residues" evidence="6">
    <location>
        <begin position="241"/>
        <end position="251"/>
    </location>
</feature>
<dbReference type="InParanoid" id="G0VBS4"/>
<evidence type="ECO:0000313" key="8">
    <source>
        <dbReference type="Proteomes" id="UP000001640"/>
    </source>
</evidence>
<accession>G0VBS4</accession>
<dbReference type="GO" id="GO:0003713">
    <property type="term" value="F:transcription coactivator activity"/>
    <property type="evidence" value="ECO:0007669"/>
    <property type="project" value="TreeGrafter"/>
</dbReference>
<dbReference type="FunCoup" id="G0VBS4">
    <property type="interactions" value="491"/>
</dbReference>
<feature type="compositionally biased region" description="Low complexity" evidence="6">
    <location>
        <begin position="654"/>
        <end position="663"/>
    </location>
</feature>
<feature type="compositionally biased region" description="Basic and acidic residues" evidence="6">
    <location>
        <begin position="179"/>
        <end position="188"/>
    </location>
</feature>
<dbReference type="STRING" id="1064592.G0VBS4"/>
<dbReference type="GO" id="GO:0004402">
    <property type="term" value="F:histone acetyltransferase activity"/>
    <property type="evidence" value="ECO:0007669"/>
    <property type="project" value="EnsemblFungi"/>
</dbReference>
<dbReference type="eggNOG" id="KOG4191">
    <property type="taxonomic scope" value="Eukaryota"/>
</dbReference>
<dbReference type="EMBL" id="HE576753">
    <property type="protein sequence ID" value="CCC68400.1"/>
    <property type="molecule type" value="Genomic_DNA"/>
</dbReference>
<feature type="compositionally biased region" description="Basic and acidic residues" evidence="6">
    <location>
        <begin position="10"/>
        <end position="20"/>
    </location>
</feature>
<gene>
    <name evidence="7" type="primary">NCAS0B03160</name>
    <name evidence="7" type="ordered locus">NCAS_0B03160</name>
</gene>
<feature type="compositionally biased region" description="Basic and acidic residues" evidence="6">
    <location>
        <begin position="198"/>
        <end position="223"/>
    </location>
</feature>
<feature type="compositionally biased region" description="Polar residues" evidence="6">
    <location>
        <begin position="144"/>
        <end position="153"/>
    </location>
</feature>
<evidence type="ECO:0000256" key="1">
    <source>
        <dbReference type="ARBA" id="ARBA00004123"/>
    </source>
</evidence>
<dbReference type="GO" id="GO:0000124">
    <property type="term" value="C:SAGA complex"/>
    <property type="evidence" value="ECO:0007669"/>
    <property type="project" value="EnsemblFungi"/>
</dbReference>
<feature type="region of interest" description="Disordered" evidence="6">
    <location>
        <begin position="96"/>
        <end position="263"/>
    </location>
</feature>
<dbReference type="AlphaFoldDB" id="G0VBS4"/>
<feature type="compositionally biased region" description="Polar residues" evidence="6">
    <location>
        <begin position="500"/>
        <end position="509"/>
    </location>
</feature>
<sequence>MARIGRRGKGPKESAVRLDGDGDDTPSKLLSSMLKTLNLSFERDIGMLDGRSVRTVPPRKTLVELQEQLDGLNKLFGDIVKSDQETIDAIVKIRNSKNKERDSKKQKQFDLPKGPKAQQQRLKSLPTGPAALVKSETSKESSNDADQSVSSVGNLIESKPLLTNGNSNEKLNDISQDVQLKDNKEKELSTVISTPLESNDREARIDLDVDPEKQDELEREPNKVESLTVHDASEKSKKRSVSPTGASSNEPNLKKPRSEEGAQKHTLDTHIMENDPSVKNPKSEFVVSQTLPLAAAALGLFNEEGLKSTGEDFLKKKYNVASYPTNDLKELLPGELPDMDFSCPKPTNQIQYSTFLTSVENFLKYLTEEDAKILKEKYIIPNVLQMDKTYDPEVTPFVIPKLGPLYSHVWFKEDDNKNIANTSPPPLNDPSSILPKKSAGDINDDMLESEEISCGPLVSRLLSAILKEDNVSVHATPNSIKKEQEDGSDNEMKDMDDSKSITSVQTPNTEADDEMLNRLIKNGTTSSLPNAEDWEINNVNLDYPTFEERLKRELKYVGIYMNMPKDENSDKDDLDWITGREDDEISAELRELQNSLKQVTARNQKRKHILIPLLERQLAWQEYSSILDDLDKQIDQAYIKRIRVPKKRKKHHGSGSVVGNSGSASQLAQQKAANSSLKALLDKRQRWMDKIGPLFDKPEIMKRIPKDSVFKNMDQENDNDNEEEDEEEDTDVFDQNGNNKDVELAENQ</sequence>
<organism evidence="7 8">
    <name type="scientific">Naumovozyma castellii</name>
    <name type="common">Yeast</name>
    <name type="synonym">Saccharomyces castellii</name>
    <dbReference type="NCBI Taxonomy" id="27288"/>
    <lineage>
        <taxon>Eukaryota</taxon>
        <taxon>Fungi</taxon>
        <taxon>Dikarya</taxon>
        <taxon>Ascomycota</taxon>
        <taxon>Saccharomycotina</taxon>
        <taxon>Saccharomycetes</taxon>
        <taxon>Saccharomycetales</taxon>
        <taxon>Saccharomycetaceae</taxon>
        <taxon>Naumovozyma</taxon>
    </lineage>
</organism>
<dbReference type="GO" id="GO:0046695">
    <property type="term" value="C:SLIK (SAGA-like) complex"/>
    <property type="evidence" value="ECO:0007669"/>
    <property type="project" value="EnsemblFungi"/>
</dbReference>
<keyword evidence="4" id="KW-0804">Transcription</keyword>
<comment type="subcellular location">
    <subcellularLocation>
        <location evidence="1">Nucleus</location>
    </subcellularLocation>
</comment>
<dbReference type="GO" id="GO:0005634">
    <property type="term" value="C:nucleus"/>
    <property type="evidence" value="ECO:0007669"/>
    <property type="project" value="UniProtKB-SubCell"/>
</dbReference>
<evidence type="ECO:0000313" key="7">
    <source>
        <dbReference type="EMBL" id="CCC68400.1"/>
    </source>
</evidence>
<feature type="compositionally biased region" description="Basic and acidic residues" evidence="6">
    <location>
        <begin position="97"/>
        <end position="110"/>
    </location>
</feature>
<feature type="compositionally biased region" description="Basic and acidic residues" evidence="6">
    <location>
        <begin position="480"/>
        <end position="499"/>
    </location>
</feature>
<feature type="region of interest" description="Disordered" evidence="6">
    <location>
        <begin position="1"/>
        <end position="25"/>
    </location>
</feature>
<evidence type="ECO:0000256" key="2">
    <source>
        <dbReference type="ARBA" id="ARBA00005330"/>
    </source>
</evidence>
<dbReference type="GO" id="GO:0006357">
    <property type="term" value="P:regulation of transcription by RNA polymerase II"/>
    <property type="evidence" value="ECO:0007669"/>
    <property type="project" value="EnsemblFungi"/>
</dbReference>